<organism evidence="1">
    <name type="scientific">uncultured Acidimicrobiales bacterium</name>
    <dbReference type="NCBI Taxonomy" id="310071"/>
    <lineage>
        <taxon>Bacteria</taxon>
        <taxon>Bacillati</taxon>
        <taxon>Actinomycetota</taxon>
        <taxon>Acidimicrobiia</taxon>
        <taxon>Acidimicrobiales</taxon>
        <taxon>environmental samples</taxon>
    </lineage>
</organism>
<dbReference type="InterPro" id="IPR045715">
    <property type="entry name" value="DUF6071"/>
</dbReference>
<dbReference type="Pfam" id="PF19547">
    <property type="entry name" value="DUF6071"/>
    <property type="match status" value="2"/>
</dbReference>
<dbReference type="AlphaFoldDB" id="A0A6J4I822"/>
<name>A0A6J4I822_9ACTN</name>
<reference evidence="1" key="1">
    <citation type="submission" date="2020-02" db="EMBL/GenBank/DDBJ databases">
        <authorList>
            <person name="Meier V. D."/>
        </authorList>
    </citation>
    <scope>NUCLEOTIDE SEQUENCE</scope>
    <source>
        <strain evidence="1">AVDCRST_MAG76</strain>
    </source>
</reference>
<evidence type="ECO:0000313" key="1">
    <source>
        <dbReference type="EMBL" id="CAA9244658.1"/>
    </source>
</evidence>
<proteinExistence type="predicted"/>
<dbReference type="SUPFAM" id="SSF52266">
    <property type="entry name" value="SGNH hydrolase"/>
    <property type="match status" value="1"/>
</dbReference>
<accession>A0A6J4I822</accession>
<dbReference type="EMBL" id="CADCSZ010000119">
    <property type="protein sequence ID" value="CAA9244658.1"/>
    <property type="molecule type" value="Genomic_DNA"/>
</dbReference>
<protein>
    <submittedName>
        <fullName evidence="1">Uncharacterized protein</fullName>
    </submittedName>
</protein>
<sequence>MPKGRNELLPMAAALPFDVDVVVTNGCEHTAGESLADPSGAWPKVLAEALGARLVDLSEPGGSNHRLVRTTVTGLPAIMAEHGDPRRVLFVGMWTHPDRFEVIGGRPVSSRIRWRRFNDRPWHQVTSERARDADRRSEAWYRIYRPLLGAIEVHLWALLLERWLSDLGCRSVQCAAVDLTEGVDDSFAEYRCQMRNGAYLGGADRWVLEPLWGGGRSPDAAGHRAFVWERLLPWLTGQAVASPCPARSESATGDPRRVKVVVANGDSNTWGDEHANPARTTWAAVLAERLGADLVNLAEQGGSNHRLVRTTVEHLPRILDERSLDPDEVLFVGMWTIRHRFEVIWDWAQKVNVHDPGFTDRPWHRIGTYLLARGHEPSTVWYQDLEDRQSGIIDLLLSSVLLDRWLASTGCRHAQALAYDVLQDRPGEAAQLAGQLRPGSRVGGAEWSRQALYSLLESRADLAPGGHLREASHRAYVDEHLLPWLRSSGLVP</sequence>
<gene>
    <name evidence="1" type="ORF">AVDCRST_MAG76-1964</name>
</gene>